<dbReference type="EMBL" id="JBBNAF010000049">
    <property type="protein sequence ID" value="KAK9081675.1"/>
    <property type="molecule type" value="Genomic_DNA"/>
</dbReference>
<dbReference type="Gene3D" id="3.30.70.330">
    <property type="match status" value="1"/>
</dbReference>
<dbReference type="InterPro" id="IPR035979">
    <property type="entry name" value="RBD_domain_sf"/>
</dbReference>
<dbReference type="GO" id="GO:0010468">
    <property type="term" value="P:regulation of gene expression"/>
    <property type="evidence" value="ECO:0007669"/>
    <property type="project" value="TreeGrafter"/>
</dbReference>
<keyword evidence="4" id="KW-0472">Membrane</keyword>
<proteinExistence type="predicted"/>
<keyword evidence="3" id="KW-0694">RNA-binding</keyword>
<feature type="domain" description="RRM" evidence="5">
    <location>
        <begin position="147"/>
        <end position="189"/>
    </location>
</feature>
<dbReference type="GO" id="GO:0000785">
    <property type="term" value="C:chromatin"/>
    <property type="evidence" value="ECO:0007669"/>
    <property type="project" value="TreeGrafter"/>
</dbReference>
<gene>
    <name evidence="6" type="ORF">Syun_030893</name>
</gene>
<protein>
    <recommendedName>
        <fullName evidence="5">RRM domain-containing protein</fullName>
    </recommendedName>
</protein>
<evidence type="ECO:0000256" key="4">
    <source>
        <dbReference type="SAM" id="Phobius"/>
    </source>
</evidence>
<dbReference type="PROSITE" id="PS50102">
    <property type="entry name" value="RRM"/>
    <property type="match status" value="1"/>
</dbReference>
<dbReference type="AlphaFoldDB" id="A0AAP0HG56"/>
<keyword evidence="4" id="KW-0812">Transmembrane</keyword>
<keyword evidence="2" id="KW-0539">Nucleus</keyword>
<dbReference type="Pfam" id="PF00076">
    <property type="entry name" value="RRM_1"/>
    <property type="match status" value="1"/>
</dbReference>
<evidence type="ECO:0000256" key="3">
    <source>
        <dbReference type="PROSITE-ProRule" id="PRU00176"/>
    </source>
</evidence>
<name>A0AAP0HG56_9MAGN</name>
<comment type="caution">
    <text evidence="6">The sequence shown here is derived from an EMBL/GenBank/DDBJ whole genome shotgun (WGS) entry which is preliminary data.</text>
</comment>
<keyword evidence="4" id="KW-1133">Transmembrane helix</keyword>
<evidence type="ECO:0000256" key="1">
    <source>
        <dbReference type="ARBA" id="ARBA00004123"/>
    </source>
</evidence>
<reference evidence="6 7" key="1">
    <citation type="submission" date="2024-01" db="EMBL/GenBank/DDBJ databases">
        <title>Genome assemblies of Stephania.</title>
        <authorList>
            <person name="Yang L."/>
        </authorList>
    </citation>
    <scope>NUCLEOTIDE SEQUENCE [LARGE SCALE GENOMIC DNA]</scope>
    <source>
        <strain evidence="6">YNDBR</strain>
        <tissue evidence="6">Leaf</tissue>
    </source>
</reference>
<accession>A0AAP0HG56</accession>
<organism evidence="6 7">
    <name type="scientific">Stephania yunnanensis</name>
    <dbReference type="NCBI Taxonomy" id="152371"/>
    <lineage>
        <taxon>Eukaryota</taxon>
        <taxon>Viridiplantae</taxon>
        <taxon>Streptophyta</taxon>
        <taxon>Embryophyta</taxon>
        <taxon>Tracheophyta</taxon>
        <taxon>Spermatophyta</taxon>
        <taxon>Magnoliopsida</taxon>
        <taxon>Ranunculales</taxon>
        <taxon>Menispermaceae</taxon>
        <taxon>Menispermoideae</taxon>
        <taxon>Cissampelideae</taxon>
        <taxon>Stephania</taxon>
    </lineage>
</organism>
<comment type="subcellular location">
    <subcellularLocation>
        <location evidence="1">Nucleus</location>
    </subcellularLocation>
</comment>
<evidence type="ECO:0000256" key="2">
    <source>
        <dbReference type="ARBA" id="ARBA00023242"/>
    </source>
</evidence>
<feature type="transmembrane region" description="Helical" evidence="4">
    <location>
        <begin position="358"/>
        <end position="383"/>
    </location>
</feature>
<dbReference type="InterPro" id="IPR012677">
    <property type="entry name" value="Nucleotide-bd_a/b_plait_sf"/>
</dbReference>
<dbReference type="PANTHER" id="PTHR48033:SF4">
    <property type="entry name" value="OS08G0320100 PROTEIN"/>
    <property type="match status" value="1"/>
</dbReference>
<keyword evidence="7" id="KW-1185">Reference proteome</keyword>
<dbReference type="Proteomes" id="UP001420932">
    <property type="component" value="Unassembled WGS sequence"/>
</dbReference>
<dbReference type="PANTHER" id="PTHR48033">
    <property type="entry name" value="RNA-BINDING (RRM/RBD/RNP MOTIFS) FAMILY PROTEIN"/>
    <property type="match status" value="1"/>
</dbReference>
<evidence type="ECO:0000313" key="6">
    <source>
        <dbReference type="EMBL" id="KAK9081675.1"/>
    </source>
</evidence>
<evidence type="ECO:0000313" key="7">
    <source>
        <dbReference type="Proteomes" id="UP001420932"/>
    </source>
</evidence>
<sequence>MLAGLSAVSGLSVSSRWSLSLRLVVLPGLSAVSGLAVSLVSPSRRAGLRHRPSTLALSANTHDQELFSFHRDHSPCDGFEEVLNCYNVFAQLLRLSDDKWTMNVPAVDGGLLKPDVVEGTDDEVPYFVEIKRTIPKGSVQSKDFKTKKIFVGGVPTTVSEDEFKNFFSKHGRVVEHHIIRDHNTNRSRGTPGLGGRLGGYGGYSGGSELGGGYGGFGGSGLGAYRGESSLGYSILANESLPFNSLSCRLFKLLDLDITGGLAKPVIEGFHFLMQELSEALMSSPDENGDFVKLESSLSLKGKNAAMVLCWLLGNGCLFAWNEVSHCKVLTLVYRPFALGTLSILAYNEAKINTRRRNLIGFILFFISSTAVLVLLCVLLYAYVFGKLLIVKYYRAKALPREPERL</sequence>
<dbReference type="InterPro" id="IPR000504">
    <property type="entry name" value="RRM_dom"/>
</dbReference>
<evidence type="ECO:0000259" key="5">
    <source>
        <dbReference type="PROSITE" id="PS50102"/>
    </source>
</evidence>
<dbReference type="GO" id="GO:0003723">
    <property type="term" value="F:RNA binding"/>
    <property type="evidence" value="ECO:0007669"/>
    <property type="project" value="UniProtKB-UniRule"/>
</dbReference>
<dbReference type="SUPFAM" id="SSF54928">
    <property type="entry name" value="RNA-binding domain, RBD"/>
    <property type="match status" value="1"/>
</dbReference>
<dbReference type="GO" id="GO:0005654">
    <property type="term" value="C:nucleoplasm"/>
    <property type="evidence" value="ECO:0007669"/>
    <property type="project" value="TreeGrafter"/>
</dbReference>